<dbReference type="AlphaFoldDB" id="A0ABD1ZCJ0"/>
<keyword evidence="3" id="KW-1185">Reference proteome</keyword>
<protein>
    <submittedName>
        <fullName evidence="2">Uncharacterized protein</fullName>
    </submittedName>
</protein>
<accession>A0ABD1ZCJ0</accession>
<feature type="compositionally biased region" description="Polar residues" evidence="1">
    <location>
        <begin position="10"/>
        <end position="32"/>
    </location>
</feature>
<sequence>MSEHSDEGNNEMTTAKPSWSSRRVGTAGNRNGQKPREPVRHGLGDPNLPCVRVETKQNDENGRFGGRSWNEAQINQDWIQRTRSKLEVDS</sequence>
<gene>
    <name evidence="2" type="ORF">R1flu_013118</name>
</gene>
<dbReference type="EMBL" id="JBHFFA010000002">
    <property type="protein sequence ID" value="KAL2645531.1"/>
    <property type="molecule type" value="Genomic_DNA"/>
</dbReference>
<proteinExistence type="predicted"/>
<comment type="caution">
    <text evidence="2">The sequence shown here is derived from an EMBL/GenBank/DDBJ whole genome shotgun (WGS) entry which is preliminary data.</text>
</comment>
<feature type="region of interest" description="Disordered" evidence="1">
    <location>
        <begin position="1"/>
        <end position="73"/>
    </location>
</feature>
<evidence type="ECO:0000313" key="3">
    <source>
        <dbReference type="Proteomes" id="UP001605036"/>
    </source>
</evidence>
<evidence type="ECO:0000256" key="1">
    <source>
        <dbReference type="SAM" id="MobiDB-lite"/>
    </source>
</evidence>
<feature type="compositionally biased region" description="Basic and acidic residues" evidence="1">
    <location>
        <begin position="34"/>
        <end position="43"/>
    </location>
</feature>
<dbReference type="Proteomes" id="UP001605036">
    <property type="component" value="Unassembled WGS sequence"/>
</dbReference>
<organism evidence="2 3">
    <name type="scientific">Riccia fluitans</name>
    <dbReference type="NCBI Taxonomy" id="41844"/>
    <lineage>
        <taxon>Eukaryota</taxon>
        <taxon>Viridiplantae</taxon>
        <taxon>Streptophyta</taxon>
        <taxon>Embryophyta</taxon>
        <taxon>Marchantiophyta</taxon>
        <taxon>Marchantiopsida</taxon>
        <taxon>Marchantiidae</taxon>
        <taxon>Marchantiales</taxon>
        <taxon>Ricciaceae</taxon>
        <taxon>Riccia</taxon>
    </lineage>
</organism>
<feature type="compositionally biased region" description="Basic and acidic residues" evidence="1">
    <location>
        <begin position="53"/>
        <end position="62"/>
    </location>
</feature>
<reference evidence="2 3" key="1">
    <citation type="submission" date="2024-09" db="EMBL/GenBank/DDBJ databases">
        <title>Chromosome-scale assembly of Riccia fluitans.</title>
        <authorList>
            <person name="Paukszto L."/>
            <person name="Sawicki J."/>
            <person name="Karawczyk K."/>
            <person name="Piernik-Szablinska J."/>
            <person name="Szczecinska M."/>
            <person name="Mazdziarz M."/>
        </authorList>
    </citation>
    <scope>NUCLEOTIDE SEQUENCE [LARGE SCALE GENOMIC DNA]</scope>
    <source>
        <strain evidence="2">Rf_01</strain>
        <tissue evidence="2">Aerial parts of the thallus</tissue>
    </source>
</reference>
<name>A0ABD1ZCJ0_9MARC</name>
<evidence type="ECO:0000313" key="2">
    <source>
        <dbReference type="EMBL" id="KAL2645531.1"/>
    </source>
</evidence>